<evidence type="ECO:0000313" key="8">
    <source>
        <dbReference type="Proteomes" id="UP000000954"/>
    </source>
</evidence>
<dbReference type="AlphaFoldDB" id="C7MN71"/>
<comment type="similarity">
    <text evidence="2">Belongs to the PTPS family. QueD subfamily.</text>
</comment>
<reference evidence="7 8" key="1">
    <citation type="journal article" date="2009" name="Stand. Genomic Sci.">
        <title>Complete genome sequence of Cryptobacterium curtum type strain (12-3).</title>
        <authorList>
            <person name="Mavrommatis K."/>
            <person name="Pukall R."/>
            <person name="Rohde C."/>
            <person name="Chen F."/>
            <person name="Sims D."/>
            <person name="Brettin T."/>
            <person name="Kuske C."/>
            <person name="Detter J.C."/>
            <person name="Han C."/>
            <person name="Lapidus A."/>
            <person name="Copeland A."/>
            <person name="Glavina Del Rio T."/>
            <person name="Nolan M."/>
            <person name="Lucas S."/>
            <person name="Tice H."/>
            <person name="Cheng J.F."/>
            <person name="Bruce D."/>
            <person name="Goodwin L."/>
            <person name="Pitluck S."/>
            <person name="Ovchinnikova G."/>
            <person name="Pati A."/>
            <person name="Ivanova N."/>
            <person name="Chen A."/>
            <person name="Palaniappan K."/>
            <person name="Chain P."/>
            <person name="D'haeseleer P."/>
            <person name="Goker M."/>
            <person name="Bristow J."/>
            <person name="Eisen J.A."/>
            <person name="Markowitz V."/>
            <person name="Hugenholtz P."/>
            <person name="Rohde M."/>
            <person name="Klenk H.P."/>
            <person name="Kyrpides N.C."/>
        </authorList>
    </citation>
    <scope>NUCLEOTIDE SEQUENCE [LARGE SCALE GENOMIC DNA]</scope>
    <source>
        <strain evidence="8">ATCC 700683 / DSM 15641 / 12-3</strain>
    </source>
</reference>
<dbReference type="PANTHER" id="PTHR12589:SF8">
    <property type="entry name" value="6-CARBOXY-5,6,7,8-TETRAHYDROPTERIN SYNTHASE"/>
    <property type="match status" value="1"/>
</dbReference>
<accession>C7MN71</accession>
<dbReference type="UniPathway" id="UPA00391"/>
<keyword evidence="8" id="KW-1185">Reference proteome</keyword>
<comment type="pathway">
    <text evidence="1">Purine metabolism; 7-cyano-7-deazaguanine biosynthesis.</text>
</comment>
<proteinExistence type="inferred from homology"/>
<gene>
    <name evidence="7" type="ordered locus">Ccur_06460</name>
</gene>
<dbReference type="SUPFAM" id="SSF55620">
    <property type="entry name" value="Tetrahydrobiopterin biosynthesis enzymes-like"/>
    <property type="match status" value="1"/>
</dbReference>
<dbReference type="STRING" id="469378.Ccur_06460"/>
<dbReference type="eggNOG" id="COG0720">
    <property type="taxonomic scope" value="Bacteria"/>
</dbReference>
<dbReference type="Pfam" id="PF01242">
    <property type="entry name" value="PTPS"/>
    <property type="match status" value="1"/>
</dbReference>
<dbReference type="InterPro" id="IPR038418">
    <property type="entry name" value="6-PTP_synth/QueD_sf"/>
</dbReference>
<dbReference type="RefSeq" id="WP_012803049.1">
    <property type="nucleotide sequence ID" value="NC_013170.1"/>
</dbReference>
<sequence>MYGLKTESYFDGAHFLAEYHGKCENLHGHRWRVVAILGSACLMPSGDERDMVMDFSSFKQTLRDLTAAFDHTFIVEEGTLAPDTLDCLAREGFHLTMVPFRTTAENFARHFFSKLDQAGFPVEQVEVYETPMNCAIYTHDASGDCA</sequence>
<dbReference type="EMBL" id="CP001682">
    <property type="protein sequence ID" value="ACU94361.1"/>
    <property type="molecule type" value="Genomic_DNA"/>
</dbReference>
<evidence type="ECO:0000256" key="6">
    <source>
        <dbReference type="ARBA" id="ARBA00048807"/>
    </source>
</evidence>
<dbReference type="OrthoDB" id="9804698at2"/>
<evidence type="ECO:0000256" key="4">
    <source>
        <dbReference type="ARBA" id="ARBA00018141"/>
    </source>
</evidence>
<comment type="catalytic activity">
    <reaction evidence="6">
        <text>7,8-dihydroneopterin 3'-triphosphate + H2O = 6-carboxy-5,6,7,8-tetrahydropterin + triphosphate + acetaldehyde + 2 H(+)</text>
        <dbReference type="Rhea" id="RHEA:27966"/>
        <dbReference type="ChEBI" id="CHEBI:15343"/>
        <dbReference type="ChEBI" id="CHEBI:15377"/>
        <dbReference type="ChEBI" id="CHEBI:15378"/>
        <dbReference type="ChEBI" id="CHEBI:18036"/>
        <dbReference type="ChEBI" id="CHEBI:58462"/>
        <dbReference type="ChEBI" id="CHEBI:61032"/>
        <dbReference type="EC" id="4.1.2.50"/>
    </reaction>
</comment>
<dbReference type="HOGENOM" id="CLU_111016_1_1_11"/>
<dbReference type="EC" id="4.1.2.50" evidence="3"/>
<dbReference type="KEGG" id="ccu:Ccur_06460"/>
<organism evidence="7 8">
    <name type="scientific">Cryptobacterium curtum (strain ATCC 700683 / DSM 15641 / CCUG 43107 / 12-3)</name>
    <dbReference type="NCBI Taxonomy" id="469378"/>
    <lineage>
        <taxon>Bacteria</taxon>
        <taxon>Bacillati</taxon>
        <taxon>Actinomycetota</taxon>
        <taxon>Coriobacteriia</taxon>
        <taxon>Eggerthellales</taxon>
        <taxon>Eggerthellaceae</taxon>
        <taxon>Cryptobacterium</taxon>
    </lineage>
</organism>
<dbReference type="PANTHER" id="PTHR12589">
    <property type="entry name" value="PYRUVOYL TETRAHYDROBIOPTERIN SYNTHASE"/>
    <property type="match status" value="1"/>
</dbReference>
<evidence type="ECO:0000256" key="1">
    <source>
        <dbReference type="ARBA" id="ARBA00005061"/>
    </source>
</evidence>
<dbReference type="Proteomes" id="UP000000954">
    <property type="component" value="Chromosome"/>
</dbReference>
<evidence type="ECO:0000256" key="2">
    <source>
        <dbReference type="ARBA" id="ARBA00008900"/>
    </source>
</evidence>
<name>C7MN71_CRYCD</name>
<evidence type="ECO:0000313" key="7">
    <source>
        <dbReference type="EMBL" id="ACU94361.1"/>
    </source>
</evidence>
<dbReference type="GO" id="GO:0070497">
    <property type="term" value="F:6-carboxytetrahydropterin synthase activity"/>
    <property type="evidence" value="ECO:0007669"/>
    <property type="project" value="UniProtKB-EC"/>
</dbReference>
<evidence type="ECO:0000256" key="5">
    <source>
        <dbReference type="ARBA" id="ARBA00031449"/>
    </source>
</evidence>
<dbReference type="Gene3D" id="3.30.479.10">
    <property type="entry name" value="6-pyruvoyl tetrahydropterin synthase/QueD"/>
    <property type="match status" value="1"/>
</dbReference>
<protein>
    <recommendedName>
        <fullName evidence="4">6-carboxy-5,6,7,8-tetrahydropterin synthase</fullName>
        <ecNumber evidence="3">4.1.2.50</ecNumber>
    </recommendedName>
    <alternativeName>
        <fullName evidence="5">Queuosine biosynthesis protein QueD</fullName>
    </alternativeName>
</protein>
<dbReference type="InterPro" id="IPR007115">
    <property type="entry name" value="6-PTP_synth/QueD"/>
</dbReference>
<evidence type="ECO:0000256" key="3">
    <source>
        <dbReference type="ARBA" id="ARBA00012982"/>
    </source>
</evidence>